<dbReference type="STRING" id="1797768.A3C59_05355"/>
<organism evidence="1 2">
    <name type="scientific">Candidatus Daviesbacteria bacterium RIFCSPHIGHO2_02_FULL_36_13</name>
    <dbReference type="NCBI Taxonomy" id="1797768"/>
    <lineage>
        <taxon>Bacteria</taxon>
        <taxon>Candidatus Daviesiibacteriota</taxon>
    </lineage>
</organism>
<dbReference type="Proteomes" id="UP000176902">
    <property type="component" value="Unassembled WGS sequence"/>
</dbReference>
<comment type="caution">
    <text evidence="1">The sequence shown here is derived from an EMBL/GenBank/DDBJ whole genome shotgun (WGS) entry which is preliminary data.</text>
</comment>
<name>A0A1F5JSH0_9BACT</name>
<sequence length="244" mass="27100">MAISPDLLKVEKALEVVNASLFETYADFGERTGLTSQRIDYLKNHPKPPREVDLDFDGITIPYFISQFGPARTGTLEGAGINILQEGEGNPDDAPLSIAFILDPNDFSKPLSYTYKWDPEHATVTLSRITALNSHVLEISQQTSRDHLFKGPYFPTEFTPAQSIIVSFSWTDQLVGWDAVFRIVGKEHEDDLHYPISNLGSGLYSGDLVKGCLLPETLDMLKVLENMLDSEPATNQAATFFQAT</sequence>
<reference evidence="1 2" key="1">
    <citation type="journal article" date="2016" name="Nat. Commun.">
        <title>Thousands of microbial genomes shed light on interconnected biogeochemical processes in an aquifer system.</title>
        <authorList>
            <person name="Anantharaman K."/>
            <person name="Brown C.T."/>
            <person name="Hug L.A."/>
            <person name="Sharon I."/>
            <person name="Castelle C.J."/>
            <person name="Probst A.J."/>
            <person name="Thomas B.C."/>
            <person name="Singh A."/>
            <person name="Wilkins M.J."/>
            <person name="Karaoz U."/>
            <person name="Brodie E.L."/>
            <person name="Williams K.H."/>
            <person name="Hubbard S.S."/>
            <person name="Banfield J.F."/>
        </authorList>
    </citation>
    <scope>NUCLEOTIDE SEQUENCE [LARGE SCALE GENOMIC DNA]</scope>
</reference>
<dbReference type="AlphaFoldDB" id="A0A1F5JSH0"/>
<evidence type="ECO:0000313" key="2">
    <source>
        <dbReference type="Proteomes" id="UP000176902"/>
    </source>
</evidence>
<proteinExistence type="predicted"/>
<dbReference type="EMBL" id="MFCV01000037">
    <property type="protein sequence ID" value="OGE31542.1"/>
    <property type="molecule type" value="Genomic_DNA"/>
</dbReference>
<evidence type="ECO:0000313" key="1">
    <source>
        <dbReference type="EMBL" id="OGE31542.1"/>
    </source>
</evidence>
<accession>A0A1F5JSH0</accession>
<protein>
    <submittedName>
        <fullName evidence="1">Uncharacterized protein</fullName>
    </submittedName>
</protein>
<gene>
    <name evidence="1" type="ORF">A3C59_05355</name>
</gene>